<evidence type="ECO:0000259" key="4">
    <source>
        <dbReference type="PROSITE" id="PS50056"/>
    </source>
</evidence>
<dbReference type="GO" id="GO:0004725">
    <property type="term" value="F:protein tyrosine phosphatase activity"/>
    <property type="evidence" value="ECO:0007669"/>
    <property type="project" value="TreeGrafter"/>
</dbReference>
<dbReference type="Pfam" id="PF22784">
    <property type="entry name" value="PTP-SAK"/>
    <property type="match status" value="1"/>
</dbReference>
<name>A0A9P4QDH5_9PEZI</name>
<reference evidence="6" key="1">
    <citation type="journal article" date="2020" name="Stud. Mycol.">
        <title>101 Dothideomycetes genomes: a test case for predicting lifestyles and emergence of pathogens.</title>
        <authorList>
            <person name="Haridas S."/>
            <person name="Albert R."/>
            <person name="Binder M."/>
            <person name="Bloem J."/>
            <person name="Labutti K."/>
            <person name="Salamov A."/>
            <person name="Andreopoulos B."/>
            <person name="Baker S."/>
            <person name="Barry K."/>
            <person name="Bills G."/>
            <person name="Bluhm B."/>
            <person name="Cannon C."/>
            <person name="Castanera R."/>
            <person name="Culley D."/>
            <person name="Daum C."/>
            <person name="Ezra D."/>
            <person name="Gonzalez J."/>
            <person name="Henrissat B."/>
            <person name="Kuo A."/>
            <person name="Liang C."/>
            <person name="Lipzen A."/>
            <person name="Lutzoni F."/>
            <person name="Magnuson J."/>
            <person name="Mondo S."/>
            <person name="Nolan M."/>
            <person name="Ohm R."/>
            <person name="Pangilinan J."/>
            <person name="Park H.-J."/>
            <person name="Ramirez L."/>
            <person name="Alfaro M."/>
            <person name="Sun H."/>
            <person name="Tritt A."/>
            <person name="Yoshinaga Y."/>
            <person name="Zwiers L.-H."/>
            <person name="Turgeon B."/>
            <person name="Goodwin S."/>
            <person name="Spatafora J."/>
            <person name="Crous P."/>
            <person name="Grigoriev I."/>
        </authorList>
    </citation>
    <scope>NUCLEOTIDE SEQUENCE</scope>
    <source>
        <strain evidence="6">CBS 116435</strain>
    </source>
</reference>
<dbReference type="GO" id="GO:0051896">
    <property type="term" value="P:regulation of phosphatidylinositol 3-kinase/protein kinase B signal transduction"/>
    <property type="evidence" value="ECO:0007669"/>
    <property type="project" value="TreeGrafter"/>
</dbReference>
<dbReference type="Gene3D" id="3.90.190.10">
    <property type="entry name" value="Protein tyrosine phosphatase superfamily"/>
    <property type="match status" value="1"/>
</dbReference>
<comment type="caution">
    <text evidence="6">The sequence shown here is derived from an EMBL/GenBank/DDBJ whole genome shotgun (WGS) entry which is preliminary data.</text>
</comment>
<dbReference type="InterPro" id="IPR057023">
    <property type="entry name" value="PTP-SAK"/>
</dbReference>
<proteinExistence type="predicted"/>
<evidence type="ECO:0000256" key="3">
    <source>
        <dbReference type="SAM" id="MobiDB-lite"/>
    </source>
</evidence>
<evidence type="ECO:0000256" key="1">
    <source>
        <dbReference type="ARBA" id="ARBA00013015"/>
    </source>
</evidence>
<feature type="domain" description="Phosphatase tensin-type" evidence="5">
    <location>
        <begin position="12"/>
        <end position="196"/>
    </location>
</feature>
<dbReference type="AlphaFoldDB" id="A0A9P4QDH5"/>
<protein>
    <recommendedName>
        <fullName evidence="1">phosphatidylinositol-3,4,5-trisphosphate 3-phosphatase</fullName>
        <ecNumber evidence="1">3.1.3.67</ecNumber>
    </recommendedName>
</protein>
<evidence type="ECO:0000256" key="2">
    <source>
        <dbReference type="ARBA" id="ARBA00022801"/>
    </source>
</evidence>
<organism evidence="6 7">
    <name type="scientific">Polychaeton citri CBS 116435</name>
    <dbReference type="NCBI Taxonomy" id="1314669"/>
    <lineage>
        <taxon>Eukaryota</taxon>
        <taxon>Fungi</taxon>
        <taxon>Dikarya</taxon>
        <taxon>Ascomycota</taxon>
        <taxon>Pezizomycotina</taxon>
        <taxon>Dothideomycetes</taxon>
        <taxon>Dothideomycetidae</taxon>
        <taxon>Capnodiales</taxon>
        <taxon>Capnodiaceae</taxon>
        <taxon>Polychaeton</taxon>
    </lineage>
</organism>
<dbReference type="GO" id="GO:0005886">
    <property type="term" value="C:plasma membrane"/>
    <property type="evidence" value="ECO:0007669"/>
    <property type="project" value="TreeGrafter"/>
</dbReference>
<dbReference type="OrthoDB" id="16692at2759"/>
<feature type="region of interest" description="Disordered" evidence="3">
    <location>
        <begin position="439"/>
        <end position="593"/>
    </location>
</feature>
<dbReference type="InterPro" id="IPR016130">
    <property type="entry name" value="Tyr_Pase_AS"/>
</dbReference>
<dbReference type="Proteomes" id="UP000799441">
    <property type="component" value="Unassembled WGS sequence"/>
</dbReference>
<dbReference type="EMBL" id="MU003779">
    <property type="protein sequence ID" value="KAF2722946.1"/>
    <property type="molecule type" value="Genomic_DNA"/>
</dbReference>
<dbReference type="PROSITE" id="PS51181">
    <property type="entry name" value="PPASE_TENSIN"/>
    <property type="match status" value="1"/>
</dbReference>
<dbReference type="GO" id="GO:0005634">
    <property type="term" value="C:nucleus"/>
    <property type="evidence" value="ECO:0007669"/>
    <property type="project" value="TreeGrafter"/>
</dbReference>
<dbReference type="GO" id="GO:0043491">
    <property type="term" value="P:phosphatidylinositol 3-kinase/protein kinase B signal transduction"/>
    <property type="evidence" value="ECO:0007669"/>
    <property type="project" value="TreeGrafter"/>
</dbReference>
<feature type="compositionally biased region" description="Basic and acidic residues" evidence="3">
    <location>
        <begin position="444"/>
        <end position="459"/>
    </location>
</feature>
<dbReference type="PANTHER" id="PTHR12305">
    <property type="entry name" value="PHOSPHATASE WITH HOMOLOGY TO TENSIN"/>
    <property type="match status" value="1"/>
</dbReference>
<dbReference type="InterPro" id="IPR051281">
    <property type="entry name" value="Dual-spec_lipid-protein_phosph"/>
</dbReference>
<evidence type="ECO:0000259" key="5">
    <source>
        <dbReference type="PROSITE" id="PS51181"/>
    </source>
</evidence>
<dbReference type="InterPro" id="IPR029021">
    <property type="entry name" value="Prot-tyrosine_phosphatase-like"/>
</dbReference>
<keyword evidence="2" id="KW-0378">Hydrolase</keyword>
<dbReference type="GO" id="GO:0016314">
    <property type="term" value="F:phosphatidylinositol-3,4,5-trisphosphate 3-phosphatase activity"/>
    <property type="evidence" value="ECO:0007669"/>
    <property type="project" value="UniProtKB-EC"/>
</dbReference>
<dbReference type="PANTHER" id="PTHR12305:SF81">
    <property type="entry name" value="PHOSPHATIDYLINOSITOL 3,4,5-TRISPHOSPHATE 3-PHOSPHATASE AND DUAL-SPECIFICITY PROTEIN PHOSPHATASE PTEN"/>
    <property type="match status" value="1"/>
</dbReference>
<feature type="compositionally biased region" description="Polar residues" evidence="3">
    <location>
        <begin position="529"/>
        <end position="545"/>
    </location>
</feature>
<evidence type="ECO:0000313" key="6">
    <source>
        <dbReference type="EMBL" id="KAF2722946.1"/>
    </source>
</evidence>
<dbReference type="GO" id="GO:0046856">
    <property type="term" value="P:phosphatidylinositol dephosphorylation"/>
    <property type="evidence" value="ECO:0007669"/>
    <property type="project" value="TreeGrafter"/>
</dbReference>
<dbReference type="SUPFAM" id="SSF52799">
    <property type="entry name" value="(Phosphotyrosine protein) phosphatases II"/>
    <property type="match status" value="1"/>
</dbReference>
<sequence length="593" mass="65087">MASILRQIVASPRTRHPEANLDLCYVNHDPTIIATSGPSGSYPQLAYRNPLKDLVRFLDSKHGDRWCIWEFRAEGTGYPDEEVYGRVRHYPWPDHHPPPFGLVPLIVGSMRHWLKREDGTASEDAEERVIVVHCKAGKGRSGTVSCSYLIAEEGWAPEKAMQRFTDRRMRPGFGAGLSIPSQIRWVGYVDRWANKGGKRYVERPVEICEVHVWGLRDGVKVAVEGFVQEGKVIKTFHTFKSEERDIVRGGLMKDNNFADVAMELVAKNKTQKVKGGGKDMEAVENQAARLEDSDAEGQKPISRPLTLTGLDDGVGGDVVFRPAEKLVLQTSDVNIDFERRNKTSKYTGFTVVTSVAHVWFNTFFEGRGPENYESKENGGLPDDAGVFEIEWDAMDGIKGSSRKGTRAFDKLAVLWKTASTENGGEPDQRRQSVVIEAPEPGVEVEQKQAADWKGAKTEEGSQENISKPEHANTRTTPGETSDVALPDGLDGTEESRAGAIKEQGTGIEHVVEKTLGLRVSKPESRDISRASSLQGDAKASSSENGGSDDTEELAGVRSDVGPNGLHPVDEQSKAATDPTGQAQDAVRTGQKVV</sequence>
<dbReference type="GO" id="GO:0042995">
    <property type="term" value="C:cell projection"/>
    <property type="evidence" value="ECO:0007669"/>
    <property type="project" value="TreeGrafter"/>
</dbReference>
<dbReference type="CDD" id="cd14497">
    <property type="entry name" value="PTP_PTEN-like"/>
    <property type="match status" value="1"/>
</dbReference>
<dbReference type="InterPro" id="IPR000387">
    <property type="entry name" value="Tyr_Pase_dom"/>
</dbReference>
<dbReference type="PROSITE" id="PS50056">
    <property type="entry name" value="TYR_PHOSPHATASE_2"/>
    <property type="match status" value="1"/>
</dbReference>
<dbReference type="GO" id="GO:0005829">
    <property type="term" value="C:cytosol"/>
    <property type="evidence" value="ECO:0007669"/>
    <property type="project" value="TreeGrafter"/>
</dbReference>
<dbReference type="EC" id="3.1.3.67" evidence="1"/>
<accession>A0A9P4QDH5</accession>
<evidence type="ECO:0000313" key="7">
    <source>
        <dbReference type="Proteomes" id="UP000799441"/>
    </source>
</evidence>
<dbReference type="PROSITE" id="PS00383">
    <property type="entry name" value="TYR_PHOSPHATASE_1"/>
    <property type="match status" value="1"/>
</dbReference>
<dbReference type="InterPro" id="IPR029023">
    <property type="entry name" value="Tensin_phosphatase"/>
</dbReference>
<feature type="domain" description="Tyrosine specific protein phosphatases" evidence="4">
    <location>
        <begin position="111"/>
        <end position="168"/>
    </location>
</feature>
<keyword evidence="7" id="KW-1185">Reference proteome</keyword>
<gene>
    <name evidence="6" type="ORF">K431DRAFT_283452</name>
</gene>